<dbReference type="AlphaFoldDB" id="D6ZYN2"/>
<dbReference type="NCBIfam" id="NF004226">
    <property type="entry name" value="PRK05673.1"/>
    <property type="match status" value="1"/>
</dbReference>
<dbReference type="CDD" id="cd07433">
    <property type="entry name" value="PHP_PolIIIA_DnaE1"/>
    <property type="match status" value="1"/>
</dbReference>
<dbReference type="SUPFAM" id="SSF160975">
    <property type="entry name" value="AF1531-like"/>
    <property type="match status" value="1"/>
</dbReference>
<keyword evidence="15" id="KW-1185">Reference proteome</keyword>
<dbReference type="Proteomes" id="UP000006633">
    <property type="component" value="Chromosome"/>
</dbReference>
<accession>D6ZYN2</accession>
<proteinExistence type="inferred from homology"/>
<feature type="domain" description="Polymerase/histidinol phosphatase N-terminal" evidence="13">
    <location>
        <begin position="14"/>
        <end position="81"/>
    </location>
</feature>
<dbReference type="Pfam" id="PF07733">
    <property type="entry name" value="DNA_pol3_alpha"/>
    <property type="match status" value="1"/>
</dbReference>
<dbReference type="HOGENOM" id="CLU_001600_0_0_5"/>
<keyword evidence="7" id="KW-0548">Nucleotidyltransferase</keyword>
<evidence type="ECO:0000256" key="12">
    <source>
        <dbReference type="ARBA" id="ARBA00049244"/>
    </source>
</evidence>
<dbReference type="InterPro" id="IPR004805">
    <property type="entry name" value="DnaE2/DnaE/PolC"/>
</dbReference>
<dbReference type="GO" id="GO:0005737">
    <property type="term" value="C:cytoplasm"/>
    <property type="evidence" value="ECO:0007669"/>
    <property type="project" value="UniProtKB-SubCell"/>
</dbReference>
<name>D6ZYN2_ANCN5</name>
<dbReference type="GO" id="GO:0006260">
    <property type="term" value="P:DNA replication"/>
    <property type="evidence" value="ECO:0007669"/>
    <property type="project" value="UniProtKB-KW"/>
</dbReference>
<dbReference type="InterPro" id="IPR040982">
    <property type="entry name" value="DNA_pol3_finger"/>
</dbReference>
<dbReference type="Pfam" id="PF17657">
    <property type="entry name" value="DNA_pol3_finger"/>
    <property type="match status" value="1"/>
</dbReference>
<dbReference type="PANTHER" id="PTHR32294">
    <property type="entry name" value="DNA POLYMERASE III SUBUNIT ALPHA"/>
    <property type="match status" value="1"/>
</dbReference>
<protein>
    <recommendedName>
        <fullName evidence="4">DNA polymerase III subunit alpha</fullName>
        <ecNumber evidence="3">2.7.7.7</ecNumber>
    </recommendedName>
</protein>
<comment type="subcellular location">
    <subcellularLocation>
        <location evidence="1">Cytoplasm</location>
    </subcellularLocation>
</comment>
<dbReference type="SMART" id="SM00481">
    <property type="entry name" value="POLIIIAc"/>
    <property type="match status" value="1"/>
</dbReference>
<evidence type="ECO:0000259" key="13">
    <source>
        <dbReference type="SMART" id="SM00481"/>
    </source>
</evidence>
<evidence type="ECO:0000256" key="9">
    <source>
        <dbReference type="ARBA" id="ARBA00022932"/>
    </source>
</evidence>
<dbReference type="NCBIfam" id="TIGR00594">
    <property type="entry name" value="polc"/>
    <property type="match status" value="1"/>
</dbReference>
<evidence type="ECO:0000256" key="4">
    <source>
        <dbReference type="ARBA" id="ARBA00019114"/>
    </source>
</evidence>
<dbReference type="EC" id="2.7.7.7" evidence="3"/>
<keyword evidence="9" id="KW-0239">DNA-directed DNA polymerase</keyword>
<dbReference type="InterPro" id="IPR004013">
    <property type="entry name" value="PHP_dom"/>
</dbReference>
<comment type="function">
    <text evidence="10">DNA polymerase III is a complex, multichain enzyme responsible for most of the replicative synthesis in bacteria. This DNA polymerase also exhibits 3' to 5' exonuclease activity. The alpha chain is the DNA polymerase.</text>
</comment>
<evidence type="ECO:0000256" key="5">
    <source>
        <dbReference type="ARBA" id="ARBA00022490"/>
    </source>
</evidence>
<keyword evidence="6" id="KW-0808">Transferase</keyword>
<evidence type="ECO:0000313" key="14">
    <source>
        <dbReference type="EMBL" id="ADH89144.1"/>
    </source>
</evidence>
<keyword evidence="8" id="KW-0235">DNA replication</keyword>
<evidence type="ECO:0000256" key="3">
    <source>
        <dbReference type="ARBA" id="ARBA00012417"/>
    </source>
</evidence>
<dbReference type="Gene3D" id="1.10.150.870">
    <property type="match status" value="1"/>
</dbReference>
<dbReference type="InterPro" id="IPR003141">
    <property type="entry name" value="Pol/His_phosphatase_N"/>
</dbReference>
<dbReference type="KEGG" id="sno:Snov_1840"/>
<dbReference type="STRING" id="639283.Snov_1840"/>
<dbReference type="PANTHER" id="PTHR32294:SF0">
    <property type="entry name" value="DNA POLYMERASE III SUBUNIT ALPHA"/>
    <property type="match status" value="1"/>
</dbReference>
<dbReference type="OrthoDB" id="9803237at2"/>
<evidence type="ECO:0000313" key="15">
    <source>
        <dbReference type="Proteomes" id="UP000006633"/>
    </source>
</evidence>
<comment type="catalytic activity">
    <reaction evidence="12">
        <text>DNA(n) + a 2'-deoxyribonucleoside 5'-triphosphate = DNA(n+1) + diphosphate</text>
        <dbReference type="Rhea" id="RHEA:22508"/>
        <dbReference type="Rhea" id="RHEA-COMP:17339"/>
        <dbReference type="Rhea" id="RHEA-COMP:17340"/>
        <dbReference type="ChEBI" id="CHEBI:33019"/>
        <dbReference type="ChEBI" id="CHEBI:61560"/>
        <dbReference type="ChEBI" id="CHEBI:173112"/>
        <dbReference type="EC" id="2.7.7.7"/>
    </reaction>
</comment>
<dbReference type="Pfam" id="PF14579">
    <property type="entry name" value="HHH_6"/>
    <property type="match status" value="1"/>
</dbReference>
<comment type="subunit">
    <text evidence="11">DNA polymerase III contains a core (composed of alpha, epsilon and theta chains) that associates with a tau subunit. This core dimerizes to form the POLIII' complex. PolIII' associates with the gamma complex (composed of gamma, delta, delta', psi and chi chains) and with the beta chain to form the complete DNA polymerase III complex.</text>
</comment>
<sequence>MAQQDMTQADAGFVHLHVHSSFSLLEGALTIGKLAELAKKDRQPAIALTDTGNLFGALEFSEKMAGSGIQPILGCALSVDFPGPAPRGPAGQQRPRVVLLAMSEEGWKNLMELVSRSFLDTASDGAPHIKLDWLEGRTGGLIALTGGPSGPIDRALAAGSHDQAEQRLHTLAELFGDRLYVEIQRHGVAEERRVETALIELAYRLDLPLVATNEPFFAGQDDYEAHDALICIAEGRLVAEGDRRQLTPEHRFRTRAEMMALFADLPEALANTVEIARRCAYRPRTVKPILPRFTMERDEAEELRVQAEEGLRKRLAVHGPAPGLAEKDYEDRLAFELSIIEKMKFPGYFLIVSDFIKWAKAQGIPVGPGRGSGAGSLVAYSLTITDLDPLRFGLLFERFLNPERVSMPDFDIDFCQERRDEVIRYVQQRYGRDQVAQIITFGTLQARGVLRDVGRVLEMPYGQVDKLCKLVPQNPANPVTLTQAIEGEPRLQAESEQNPVVKRAFDIATKLEGLNRHASTHAAGIVIGDRKLSNLVPLYRDPRSDMPVTQYNMKWVEQAGLVKFDFLGLKTLTVLQTAVRLVAQLGIQLDLSTIPLNDEKTYAMLTRGETVGVFQVESSGMRRALVDMKPDRLEDIIALVALYRPGPMANIPVYCAVKNGHEQAVYAHPALESSLKETYGVIIYQEQVMQIAQTLSGYSLGEADLLRRAMGKKIRAEMDKQRERFVSGAVERGVAKAKASEIFDLLAKFADYGFNKSHAAAYALVSYQTAYMKANYATEFLAASMTLDMGNTDKLAEFRQEAQRLGIEVVPPSVNHSGREFAVKEGRILYALAAIKGVGVHAVEAIVEARGDRPFASLSDFAARINAKALNKRTMESLVNAGAFDALEPNRARAAAAIDSILAHAASVGAEAAIGQGNMFGGPAAATELPIPNATPWLPAEKLQREYDAIGFFLTGHPLDEYGKALDRLRVQRWSDFTRSVRAGSIAGRLAATVVSRQERRTKTGNKMGIVGLSDPSGQFEAVLFSETLAQFRELLEPGKALLLQVSAEMQGEDVRARIQTAEPLDEAASKMQKGMRIFLRSPDPLDSVASRLGSLAGGRGDGEVALVLLLGESGATEVELKLPGRYSLSPQIAGALKAVPGVVQVEMA</sequence>
<dbReference type="RefSeq" id="WP_013166648.1">
    <property type="nucleotide sequence ID" value="NC_014217.1"/>
</dbReference>
<evidence type="ECO:0000256" key="1">
    <source>
        <dbReference type="ARBA" id="ARBA00004496"/>
    </source>
</evidence>
<dbReference type="SUPFAM" id="SSF89550">
    <property type="entry name" value="PHP domain-like"/>
    <property type="match status" value="1"/>
</dbReference>
<dbReference type="InterPro" id="IPR029460">
    <property type="entry name" value="DNAPol_HHH"/>
</dbReference>
<evidence type="ECO:0000256" key="11">
    <source>
        <dbReference type="ARBA" id="ARBA00026073"/>
    </source>
</evidence>
<dbReference type="InterPro" id="IPR049821">
    <property type="entry name" value="PolIIIA_DnaE1_PHP"/>
</dbReference>
<evidence type="ECO:0000256" key="10">
    <source>
        <dbReference type="ARBA" id="ARBA00025611"/>
    </source>
</evidence>
<evidence type="ECO:0000256" key="8">
    <source>
        <dbReference type="ARBA" id="ARBA00022705"/>
    </source>
</evidence>
<reference evidence="14 15" key="1">
    <citation type="journal article" date="2012" name="Stand. Genomic Sci.">
        <title>Complete genome sequence of the facultatively chemolithoautotrophic and methylotrophic alpha Proteobacterium Starkeya novella type strain (ATCC 8093(T)).</title>
        <authorList>
            <person name="Kappler U."/>
            <person name="Davenport K."/>
            <person name="Beatson S."/>
            <person name="Lucas S."/>
            <person name="Lapidus A."/>
            <person name="Copeland A."/>
            <person name="Berry K.W."/>
            <person name="Glavina Del Rio T."/>
            <person name="Hammon N."/>
            <person name="Dalin E."/>
            <person name="Tice H."/>
            <person name="Pitluck S."/>
            <person name="Richardson P."/>
            <person name="Bruce D."/>
            <person name="Goodwin L.A."/>
            <person name="Han C."/>
            <person name="Tapia R."/>
            <person name="Detter J.C."/>
            <person name="Chang Y.J."/>
            <person name="Jeffries C.D."/>
            <person name="Land M."/>
            <person name="Hauser L."/>
            <person name="Kyrpides N.C."/>
            <person name="Goker M."/>
            <person name="Ivanova N."/>
            <person name="Klenk H.P."/>
            <person name="Woyke T."/>
        </authorList>
    </citation>
    <scope>NUCLEOTIDE SEQUENCE [LARGE SCALE GENOMIC DNA]</scope>
    <source>
        <strain evidence="15">ATCC 8093 / DSM 506 / JCM 20403 / CCM 1077 / IAM 12100 / NBRC 12443 / NCIMB 10456</strain>
    </source>
</reference>
<dbReference type="InterPro" id="IPR016195">
    <property type="entry name" value="Pol/histidinol_Pase-like"/>
</dbReference>
<evidence type="ECO:0000256" key="7">
    <source>
        <dbReference type="ARBA" id="ARBA00022695"/>
    </source>
</evidence>
<evidence type="ECO:0000256" key="6">
    <source>
        <dbReference type="ARBA" id="ARBA00022679"/>
    </source>
</evidence>
<dbReference type="Gene3D" id="3.20.20.140">
    <property type="entry name" value="Metal-dependent hydrolases"/>
    <property type="match status" value="1"/>
</dbReference>
<dbReference type="CDD" id="cd04485">
    <property type="entry name" value="DnaE_OBF"/>
    <property type="match status" value="1"/>
</dbReference>
<gene>
    <name evidence="14" type="ordered locus">Snov_1840</name>
</gene>
<dbReference type="Gene3D" id="1.10.10.1600">
    <property type="entry name" value="Bacterial DNA polymerase III alpha subunit, thumb domain"/>
    <property type="match status" value="1"/>
</dbReference>
<evidence type="ECO:0000256" key="2">
    <source>
        <dbReference type="ARBA" id="ARBA00009496"/>
    </source>
</evidence>
<keyword evidence="5" id="KW-0963">Cytoplasm</keyword>
<dbReference type="eggNOG" id="COG0587">
    <property type="taxonomic scope" value="Bacteria"/>
</dbReference>
<organism evidence="14 15">
    <name type="scientific">Ancylobacter novellus (strain ATCC 8093 / DSM 506 / JCM 20403 / CCM 1077 / IAM 12100 / NBRC 12443 / NCIMB 10456)</name>
    <name type="common">Starkeya novella</name>
    <dbReference type="NCBI Taxonomy" id="639283"/>
    <lineage>
        <taxon>Bacteria</taxon>
        <taxon>Pseudomonadati</taxon>
        <taxon>Pseudomonadota</taxon>
        <taxon>Alphaproteobacteria</taxon>
        <taxon>Hyphomicrobiales</taxon>
        <taxon>Xanthobacteraceae</taxon>
        <taxon>Ancylobacter</taxon>
    </lineage>
</organism>
<dbReference type="InterPro" id="IPR011708">
    <property type="entry name" value="DNA_pol3_alpha_NTPase_dom"/>
</dbReference>
<dbReference type="GO" id="GO:0008408">
    <property type="term" value="F:3'-5' exonuclease activity"/>
    <property type="evidence" value="ECO:0007669"/>
    <property type="project" value="InterPro"/>
</dbReference>
<dbReference type="GO" id="GO:0003887">
    <property type="term" value="F:DNA-directed DNA polymerase activity"/>
    <property type="evidence" value="ECO:0007669"/>
    <property type="project" value="UniProtKB-KW"/>
</dbReference>
<dbReference type="Pfam" id="PF02811">
    <property type="entry name" value="PHP"/>
    <property type="match status" value="1"/>
</dbReference>
<dbReference type="EMBL" id="CP002026">
    <property type="protein sequence ID" value="ADH89144.1"/>
    <property type="molecule type" value="Genomic_DNA"/>
</dbReference>
<comment type="similarity">
    <text evidence="2">Belongs to the DNA polymerase type-C family. DnaE subfamily.</text>
</comment>
<dbReference type="InterPro" id="IPR041931">
    <property type="entry name" value="DNA_pol3_alpha_thumb_dom"/>
</dbReference>